<feature type="repeat" description="TPR" evidence="3">
    <location>
        <begin position="331"/>
        <end position="364"/>
    </location>
</feature>
<dbReference type="PROSITE" id="PS00107">
    <property type="entry name" value="PROTEIN_KINASE_ATP"/>
    <property type="match status" value="1"/>
</dbReference>
<feature type="repeat" description="TPR" evidence="3">
    <location>
        <begin position="603"/>
        <end position="636"/>
    </location>
</feature>
<evidence type="ECO:0000256" key="4">
    <source>
        <dbReference type="PROSITE-ProRule" id="PRU10141"/>
    </source>
</evidence>
<feature type="repeat" description="TPR" evidence="3">
    <location>
        <begin position="467"/>
        <end position="500"/>
    </location>
</feature>
<proteinExistence type="predicted"/>
<feature type="repeat" description="TPR" evidence="3">
    <location>
        <begin position="535"/>
        <end position="568"/>
    </location>
</feature>
<keyword evidence="5" id="KW-0472">Membrane</keyword>
<keyword evidence="4" id="KW-0067">ATP-binding</keyword>
<feature type="repeat" description="TPR" evidence="3">
    <location>
        <begin position="637"/>
        <end position="670"/>
    </location>
</feature>
<evidence type="ECO:0000256" key="5">
    <source>
        <dbReference type="SAM" id="Phobius"/>
    </source>
</evidence>
<name>A0AAJ6NPC2_9CYAN</name>
<dbReference type="InterPro" id="IPR011009">
    <property type="entry name" value="Kinase-like_dom_sf"/>
</dbReference>
<keyword evidence="4" id="KW-0547">Nucleotide-binding</keyword>
<dbReference type="KEGG" id="hbq:QI031_19810"/>
<dbReference type="GO" id="GO:0004672">
    <property type="term" value="F:protein kinase activity"/>
    <property type="evidence" value="ECO:0007669"/>
    <property type="project" value="InterPro"/>
</dbReference>
<dbReference type="EMBL" id="CP124543">
    <property type="protein sequence ID" value="WGV24039.1"/>
    <property type="molecule type" value="Genomic_DNA"/>
</dbReference>
<sequence>MLGNTLVGRYQIISHLGGGGFGETFVACDTHLPGLPQCVVKKLKPQAIDPVTLETARRLFDTEAQVLYKLGTHDRIPQLLAYFEENAEFYLVQELIKGHDLSTELAAGKTLSQDQVILLLQEILEILEFVHQQKVIHRDVNPHNLLRRQQDGKLILIDFGAVKQITTQLITPDGQTKSTVAIGTPGYIPGEQAHGTPKFSSDIYAVGIIAIQAITGISPEQLDKDAETNEIIWQNKTTISPDFAQFLDKMVCYDFRQRYSSASVALQSLKDFTQPTSGTIALSPPALPMQQTKGGKHKKGLFIKLLLAIFLIGVSSVASIFIVNSINASNATELSKQGNTLFELQRYQDALAAYEQAVEIRPDYAQGWNGQGKTLSKLKQYKAALAAYDKAIQIQPEYVEAWSGRGFILQNLQRYSEAIASFDKALKLQNNYPEVWNAKGEVFSNLKQYDNAIKSYNQAIKLKPDYYQAWYEKGLALQNIKQYEEAIAAYDKAIEIKPSYEQAWYNRGNALVNLNRYEDAFKAYDQVVQYNPNYDLAWLSRGNVLMTLRRYPEAIESFSQVIKDNSKNYQAWYSRGWALHQSQRYDEAVQSYKKAAAIEPKNYQVWYNLGNSQYILQKYEDAIASYNKAVRYKPNHYESWYSKGNALSKLARYKDAIASYEQALKYKPDYQQAIEARNQAQSQLQIEKPQPIIVPTIPIQENTED</sequence>
<keyword evidence="8" id="KW-1185">Reference proteome</keyword>
<evidence type="ECO:0000256" key="3">
    <source>
        <dbReference type="PROSITE-ProRule" id="PRU00339"/>
    </source>
</evidence>
<dbReference type="SMART" id="SM00028">
    <property type="entry name" value="TPR"/>
    <property type="match status" value="10"/>
</dbReference>
<accession>A0AAJ6NPC2</accession>
<dbReference type="Gene3D" id="1.25.40.10">
    <property type="entry name" value="Tetratricopeptide repeat domain"/>
    <property type="match status" value="4"/>
</dbReference>
<protein>
    <submittedName>
        <fullName evidence="7">Tetratricopeptide repeat protein</fullName>
    </submittedName>
</protein>
<keyword evidence="5" id="KW-0812">Transmembrane</keyword>
<reference evidence="7 8" key="1">
    <citation type="journal article" date="2023" name="Limnol Oceanogr Lett">
        <title>Environmental adaptations by the intertidal Antarctic cyanobacterium Halotia branconii CENA392 as revealed using long-read genome sequencing.</title>
        <authorList>
            <person name="Dextro R.B."/>
            <person name="Delbaje E."/>
            <person name="Freitas P.N.N."/>
            <person name="Geraldes V."/>
            <person name="Pinto E."/>
            <person name="Long P.F."/>
            <person name="Fiore M.F."/>
        </authorList>
    </citation>
    <scope>NUCLEOTIDE SEQUENCE [LARGE SCALE GENOMIC DNA]</scope>
    <source>
        <strain evidence="7 8">CENA392</strain>
    </source>
</reference>
<dbReference type="Pfam" id="PF00515">
    <property type="entry name" value="TPR_1"/>
    <property type="match status" value="4"/>
</dbReference>
<feature type="repeat" description="TPR" evidence="3">
    <location>
        <begin position="399"/>
        <end position="432"/>
    </location>
</feature>
<dbReference type="Proteomes" id="UP001223520">
    <property type="component" value="Chromosome"/>
</dbReference>
<dbReference type="GO" id="GO:0005524">
    <property type="term" value="F:ATP binding"/>
    <property type="evidence" value="ECO:0007669"/>
    <property type="project" value="UniProtKB-UniRule"/>
</dbReference>
<feature type="repeat" description="TPR" evidence="3">
    <location>
        <begin position="569"/>
        <end position="602"/>
    </location>
</feature>
<dbReference type="SUPFAM" id="SSF48452">
    <property type="entry name" value="TPR-like"/>
    <property type="match status" value="2"/>
</dbReference>
<dbReference type="Pfam" id="PF13432">
    <property type="entry name" value="TPR_16"/>
    <property type="match status" value="3"/>
</dbReference>
<feature type="repeat" description="TPR" evidence="3">
    <location>
        <begin position="365"/>
        <end position="398"/>
    </location>
</feature>
<dbReference type="InterPro" id="IPR000719">
    <property type="entry name" value="Prot_kinase_dom"/>
</dbReference>
<organism evidence="7 8">
    <name type="scientific">Halotia branconii CENA392</name>
    <dbReference type="NCBI Taxonomy" id="1539056"/>
    <lineage>
        <taxon>Bacteria</taxon>
        <taxon>Bacillati</taxon>
        <taxon>Cyanobacteriota</taxon>
        <taxon>Cyanophyceae</taxon>
        <taxon>Nostocales</taxon>
        <taxon>Nodulariaceae</taxon>
        <taxon>Halotia</taxon>
    </lineage>
</organism>
<evidence type="ECO:0000256" key="1">
    <source>
        <dbReference type="ARBA" id="ARBA00022737"/>
    </source>
</evidence>
<dbReference type="InterPro" id="IPR051685">
    <property type="entry name" value="Ycf3/AcsC/BcsC/TPR_MFPF"/>
</dbReference>
<dbReference type="Gene3D" id="1.10.510.10">
    <property type="entry name" value="Transferase(Phosphotransferase) domain 1"/>
    <property type="match status" value="1"/>
</dbReference>
<feature type="repeat" description="TPR" evidence="3">
    <location>
        <begin position="433"/>
        <end position="466"/>
    </location>
</feature>
<gene>
    <name evidence="7" type="ORF">QI031_19810</name>
</gene>
<dbReference type="Pfam" id="PF00069">
    <property type="entry name" value="Pkinase"/>
    <property type="match status" value="1"/>
</dbReference>
<dbReference type="InterPro" id="IPR017441">
    <property type="entry name" value="Protein_kinase_ATP_BS"/>
</dbReference>
<feature type="binding site" evidence="4">
    <location>
        <position position="42"/>
    </location>
    <ligand>
        <name>ATP</name>
        <dbReference type="ChEBI" id="CHEBI:30616"/>
    </ligand>
</feature>
<dbReference type="InterPro" id="IPR011990">
    <property type="entry name" value="TPR-like_helical_dom_sf"/>
</dbReference>
<dbReference type="PROSITE" id="PS50005">
    <property type="entry name" value="TPR"/>
    <property type="match status" value="10"/>
</dbReference>
<dbReference type="PROSITE" id="PS50011">
    <property type="entry name" value="PROTEIN_KINASE_DOM"/>
    <property type="match status" value="1"/>
</dbReference>
<keyword evidence="2 3" id="KW-0802">TPR repeat</keyword>
<dbReference type="PANTHER" id="PTHR44943:SF4">
    <property type="entry name" value="TPR REPEAT-CONTAINING PROTEIN MJ0798"/>
    <property type="match status" value="1"/>
</dbReference>
<dbReference type="PANTHER" id="PTHR44943">
    <property type="entry name" value="CELLULOSE SYNTHASE OPERON PROTEIN C"/>
    <property type="match status" value="1"/>
</dbReference>
<dbReference type="AlphaFoldDB" id="A0AAJ6NPC2"/>
<evidence type="ECO:0000313" key="7">
    <source>
        <dbReference type="EMBL" id="WGV24039.1"/>
    </source>
</evidence>
<keyword evidence="5" id="KW-1133">Transmembrane helix</keyword>
<dbReference type="CDD" id="cd14014">
    <property type="entry name" value="STKc_PknB_like"/>
    <property type="match status" value="1"/>
</dbReference>
<feature type="repeat" description="TPR" evidence="3">
    <location>
        <begin position="501"/>
        <end position="534"/>
    </location>
</feature>
<evidence type="ECO:0000256" key="2">
    <source>
        <dbReference type="ARBA" id="ARBA00022803"/>
    </source>
</evidence>
<feature type="domain" description="Protein kinase" evidence="6">
    <location>
        <begin position="10"/>
        <end position="273"/>
    </location>
</feature>
<evidence type="ECO:0000259" key="6">
    <source>
        <dbReference type="PROSITE" id="PS50011"/>
    </source>
</evidence>
<dbReference type="SUPFAM" id="SSF56112">
    <property type="entry name" value="Protein kinase-like (PK-like)"/>
    <property type="match status" value="1"/>
</dbReference>
<dbReference type="PROSITE" id="PS50293">
    <property type="entry name" value="TPR_REGION"/>
    <property type="match status" value="6"/>
</dbReference>
<dbReference type="RefSeq" id="WP_281481369.1">
    <property type="nucleotide sequence ID" value="NZ_CP124543.1"/>
</dbReference>
<evidence type="ECO:0000313" key="8">
    <source>
        <dbReference type="Proteomes" id="UP001223520"/>
    </source>
</evidence>
<feature type="transmembrane region" description="Helical" evidence="5">
    <location>
        <begin position="301"/>
        <end position="323"/>
    </location>
</feature>
<keyword evidence="1" id="KW-0677">Repeat</keyword>
<dbReference type="InterPro" id="IPR019734">
    <property type="entry name" value="TPR_rpt"/>
</dbReference>